<organism evidence="2 3">
    <name type="scientific">Mycena rosella</name>
    <name type="common">Pink bonnet</name>
    <name type="synonym">Agaricus rosellus</name>
    <dbReference type="NCBI Taxonomy" id="1033263"/>
    <lineage>
        <taxon>Eukaryota</taxon>
        <taxon>Fungi</taxon>
        <taxon>Dikarya</taxon>
        <taxon>Basidiomycota</taxon>
        <taxon>Agaricomycotina</taxon>
        <taxon>Agaricomycetes</taxon>
        <taxon>Agaricomycetidae</taxon>
        <taxon>Agaricales</taxon>
        <taxon>Marasmiineae</taxon>
        <taxon>Mycenaceae</taxon>
        <taxon>Mycena</taxon>
    </lineage>
</organism>
<name>A0AAD7BCF3_MYCRO</name>
<protein>
    <submittedName>
        <fullName evidence="2">Uncharacterized protein</fullName>
    </submittedName>
</protein>
<reference evidence="2" key="1">
    <citation type="submission" date="2023-03" db="EMBL/GenBank/DDBJ databases">
        <title>Massive genome expansion in bonnet fungi (Mycena s.s.) driven by repeated elements and novel gene families across ecological guilds.</title>
        <authorList>
            <consortium name="Lawrence Berkeley National Laboratory"/>
            <person name="Harder C.B."/>
            <person name="Miyauchi S."/>
            <person name="Viragh M."/>
            <person name="Kuo A."/>
            <person name="Thoen E."/>
            <person name="Andreopoulos B."/>
            <person name="Lu D."/>
            <person name="Skrede I."/>
            <person name="Drula E."/>
            <person name="Henrissat B."/>
            <person name="Morin E."/>
            <person name="Kohler A."/>
            <person name="Barry K."/>
            <person name="LaButti K."/>
            <person name="Morin E."/>
            <person name="Salamov A."/>
            <person name="Lipzen A."/>
            <person name="Mereny Z."/>
            <person name="Hegedus B."/>
            <person name="Baldrian P."/>
            <person name="Stursova M."/>
            <person name="Weitz H."/>
            <person name="Taylor A."/>
            <person name="Grigoriev I.V."/>
            <person name="Nagy L.G."/>
            <person name="Martin F."/>
            <person name="Kauserud H."/>
        </authorList>
    </citation>
    <scope>NUCLEOTIDE SEQUENCE</scope>
    <source>
        <strain evidence="2">CBHHK067</strain>
    </source>
</reference>
<gene>
    <name evidence="2" type="ORF">B0H17DRAFT_1220238</name>
</gene>
<dbReference type="AlphaFoldDB" id="A0AAD7BCF3"/>
<keyword evidence="3" id="KW-1185">Reference proteome</keyword>
<comment type="caution">
    <text evidence="2">The sequence shown here is derived from an EMBL/GenBank/DDBJ whole genome shotgun (WGS) entry which is preliminary data.</text>
</comment>
<evidence type="ECO:0000313" key="2">
    <source>
        <dbReference type="EMBL" id="KAJ7616680.1"/>
    </source>
</evidence>
<proteinExistence type="predicted"/>
<evidence type="ECO:0000313" key="3">
    <source>
        <dbReference type="Proteomes" id="UP001221757"/>
    </source>
</evidence>
<dbReference type="EMBL" id="JARKIE010000799">
    <property type="protein sequence ID" value="KAJ7616680.1"/>
    <property type="molecule type" value="Genomic_DNA"/>
</dbReference>
<accession>A0AAD7BCF3</accession>
<dbReference type="Proteomes" id="UP001221757">
    <property type="component" value="Unassembled WGS sequence"/>
</dbReference>
<feature type="region of interest" description="Disordered" evidence="1">
    <location>
        <begin position="1"/>
        <end position="20"/>
    </location>
</feature>
<evidence type="ECO:0000256" key="1">
    <source>
        <dbReference type="SAM" id="MobiDB-lite"/>
    </source>
</evidence>
<sequence>MHSSRGARPAPPPGTGRRSECGLQLCTTVVLGRARQARHGVAFAASSSSSSGWDGAHRFFAVRVGQQQSAHGSSASGTRRWALIMDVGPFAHFSSLCVLNLLRCTIHLTYSH</sequence>